<evidence type="ECO:0000256" key="6">
    <source>
        <dbReference type="SAM" id="Phobius"/>
    </source>
</evidence>
<protein>
    <recommendedName>
        <fullName evidence="7">ABC3 transporter permease C-terminal domain-containing protein</fullName>
    </recommendedName>
</protein>
<dbReference type="Pfam" id="PF02687">
    <property type="entry name" value="FtsX"/>
    <property type="match status" value="1"/>
</dbReference>
<feature type="non-terminal residue" evidence="8">
    <location>
        <position position="184"/>
    </location>
</feature>
<evidence type="ECO:0000256" key="5">
    <source>
        <dbReference type="ARBA" id="ARBA00023136"/>
    </source>
</evidence>
<evidence type="ECO:0000256" key="4">
    <source>
        <dbReference type="ARBA" id="ARBA00022989"/>
    </source>
</evidence>
<name>X1EGR8_9ZZZZ</name>
<dbReference type="InterPro" id="IPR050250">
    <property type="entry name" value="Macrolide_Exporter_MacB"/>
</dbReference>
<gene>
    <name evidence="8" type="ORF">S01H4_60453</name>
</gene>
<evidence type="ECO:0000256" key="2">
    <source>
        <dbReference type="ARBA" id="ARBA00022475"/>
    </source>
</evidence>
<proteinExistence type="predicted"/>
<dbReference type="GO" id="GO:0022857">
    <property type="term" value="F:transmembrane transporter activity"/>
    <property type="evidence" value="ECO:0007669"/>
    <property type="project" value="TreeGrafter"/>
</dbReference>
<dbReference type="EMBL" id="BART01035648">
    <property type="protein sequence ID" value="GAH16339.1"/>
    <property type="molecule type" value="Genomic_DNA"/>
</dbReference>
<comment type="caution">
    <text evidence="8">The sequence shown here is derived from an EMBL/GenBank/DDBJ whole genome shotgun (WGS) entry which is preliminary data.</text>
</comment>
<feature type="transmembrane region" description="Helical" evidence="6">
    <location>
        <begin position="65"/>
        <end position="89"/>
    </location>
</feature>
<evidence type="ECO:0000259" key="7">
    <source>
        <dbReference type="Pfam" id="PF02687"/>
    </source>
</evidence>
<keyword evidence="2" id="KW-1003">Cell membrane</keyword>
<sequence length="184" mass="20633">MLFRSFGGNAGRFTAVKISQGDVQGIVAFIEDTWKKYAIDQPFEYTFLDDDFNQLYVAEERTKKFVTVFTILAIMIASLGLFGLSSYIAEQRTKEVGIRKVLGASVTNIYGLLSKDILKLVAIAAVISWPISYMTMNRWLENFVYRIEFSQSLFIMGGILAFVIAQATVTTQALKTAKRNPVKA</sequence>
<feature type="transmembrane region" description="Helical" evidence="6">
    <location>
        <begin position="117"/>
        <end position="133"/>
    </location>
</feature>
<dbReference type="InterPro" id="IPR003838">
    <property type="entry name" value="ABC3_permease_C"/>
</dbReference>
<evidence type="ECO:0000256" key="3">
    <source>
        <dbReference type="ARBA" id="ARBA00022692"/>
    </source>
</evidence>
<feature type="domain" description="ABC3 transporter permease C-terminal" evidence="7">
    <location>
        <begin position="68"/>
        <end position="181"/>
    </location>
</feature>
<accession>X1EGR8</accession>
<reference evidence="8" key="1">
    <citation type="journal article" date="2014" name="Front. Microbiol.">
        <title>High frequency of phylogenetically diverse reductive dehalogenase-homologous genes in deep subseafloor sedimentary metagenomes.</title>
        <authorList>
            <person name="Kawai M."/>
            <person name="Futagami T."/>
            <person name="Toyoda A."/>
            <person name="Takaki Y."/>
            <person name="Nishi S."/>
            <person name="Hori S."/>
            <person name="Arai W."/>
            <person name="Tsubouchi T."/>
            <person name="Morono Y."/>
            <person name="Uchiyama I."/>
            <person name="Ito T."/>
            <person name="Fujiyama A."/>
            <person name="Inagaki F."/>
            <person name="Takami H."/>
        </authorList>
    </citation>
    <scope>NUCLEOTIDE SEQUENCE</scope>
    <source>
        <strain evidence="8">Expedition CK06-06</strain>
    </source>
</reference>
<keyword evidence="5 6" id="KW-0472">Membrane</keyword>
<comment type="subcellular location">
    <subcellularLocation>
        <location evidence="1">Cell membrane</location>
        <topology evidence="1">Multi-pass membrane protein</topology>
    </subcellularLocation>
</comment>
<keyword evidence="4 6" id="KW-1133">Transmembrane helix</keyword>
<evidence type="ECO:0000313" key="8">
    <source>
        <dbReference type="EMBL" id="GAH16339.1"/>
    </source>
</evidence>
<keyword evidence="3 6" id="KW-0812">Transmembrane</keyword>
<organism evidence="8">
    <name type="scientific">marine sediment metagenome</name>
    <dbReference type="NCBI Taxonomy" id="412755"/>
    <lineage>
        <taxon>unclassified sequences</taxon>
        <taxon>metagenomes</taxon>
        <taxon>ecological metagenomes</taxon>
    </lineage>
</organism>
<feature type="transmembrane region" description="Helical" evidence="6">
    <location>
        <begin position="153"/>
        <end position="174"/>
    </location>
</feature>
<dbReference type="PANTHER" id="PTHR30572:SF18">
    <property type="entry name" value="ABC-TYPE MACROLIDE FAMILY EXPORT SYSTEM PERMEASE COMPONENT 2"/>
    <property type="match status" value="1"/>
</dbReference>
<evidence type="ECO:0000256" key="1">
    <source>
        <dbReference type="ARBA" id="ARBA00004651"/>
    </source>
</evidence>
<dbReference type="AlphaFoldDB" id="X1EGR8"/>
<dbReference type="GO" id="GO:0005886">
    <property type="term" value="C:plasma membrane"/>
    <property type="evidence" value="ECO:0007669"/>
    <property type="project" value="UniProtKB-SubCell"/>
</dbReference>
<dbReference type="PANTHER" id="PTHR30572">
    <property type="entry name" value="MEMBRANE COMPONENT OF TRANSPORTER-RELATED"/>
    <property type="match status" value="1"/>
</dbReference>